<accession>A0A6A6D7Z4</accession>
<organism evidence="1 2">
    <name type="scientific">Zopfia rhizophila CBS 207.26</name>
    <dbReference type="NCBI Taxonomy" id="1314779"/>
    <lineage>
        <taxon>Eukaryota</taxon>
        <taxon>Fungi</taxon>
        <taxon>Dikarya</taxon>
        <taxon>Ascomycota</taxon>
        <taxon>Pezizomycotina</taxon>
        <taxon>Dothideomycetes</taxon>
        <taxon>Dothideomycetes incertae sedis</taxon>
        <taxon>Zopfiaceae</taxon>
        <taxon>Zopfia</taxon>
    </lineage>
</organism>
<dbReference type="EMBL" id="ML994730">
    <property type="protein sequence ID" value="KAF2175527.1"/>
    <property type="molecule type" value="Genomic_DNA"/>
</dbReference>
<protein>
    <submittedName>
        <fullName evidence="1">Uncharacterized protein</fullName>
    </submittedName>
</protein>
<reference evidence="1" key="1">
    <citation type="journal article" date="2020" name="Stud. Mycol.">
        <title>101 Dothideomycetes genomes: a test case for predicting lifestyles and emergence of pathogens.</title>
        <authorList>
            <person name="Haridas S."/>
            <person name="Albert R."/>
            <person name="Binder M."/>
            <person name="Bloem J."/>
            <person name="Labutti K."/>
            <person name="Salamov A."/>
            <person name="Andreopoulos B."/>
            <person name="Baker S."/>
            <person name="Barry K."/>
            <person name="Bills G."/>
            <person name="Bluhm B."/>
            <person name="Cannon C."/>
            <person name="Castanera R."/>
            <person name="Culley D."/>
            <person name="Daum C."/>
            <person name="Ezra D."/>
            <person name="Gonzalez J."/>
            <person name="Henrissat B."/>
            <person name="Kuo A."/>
            <person name="Liang C."/>
            <person name="Lipzen A."/>
            <person name="Lutzoni F."/>
            <person name="Magnuson J."/>
            <person name="Mondo S."/>
            <person name="Nolan M."/>
            <person name="Ohm R."/>
            <person name="Pangilinan J."/>
            <person name="Park H.-J."/>
            <person name="Ramirez L."/>
            <person name="Alfaro M."/>
            <person name="Sun H."/>
            <person name="Tritt A."/>
            <person name="Yoshinaga Y."/>
            <person name="Zwiers L.-H."/>
            <person name="Turgeon B."/>
            <person name="Goodwin S."/>
            <person name="Spatafora J."/>
            <person name="Crous P."/>
            <person name="Grigoriev I."/>
        </authorList>
    </citation>
    <scope>NUCLEOTIDE SEQUENCE</scope>
    <source>
        <strain evidence="1">CBS 207.26</strain>
    </source>
</reference>
<gene>
    <name evidence="1" type="ORF">K469DRAFT_647009</name>
</gene>
<evidence type="ECO:0000313" key="2">
    <source>
        <dbReference type="Proteomes" id="UP000800200"/>
    </source>
</evidence>
<sequence length="115" mass="12348">RRSPGGKSVQSSGRCLLPACSSFIHLLPASPLCTGRLSSGTSHRLQKILSIALAESLSRRWILAFGSSALPEHSHHPIGKPHDSKLDLTSFIISRLGHQVNNLSGQDGRGNTVLY</sequence>
<name>A0A6A6D7Z4_9PEZI</name>
<keyword evidence="2" id="KW-1185">Reference proteome</keyword>
<proteinExistence type="predicted"/>
<evidence type="ECO:0000313" key="1">
    <source>
        <dbReference type="EMBL" id="KAF2175527.1"/>
    </source>
</evidence>
<feature type="non-terminal residue" evidence="1">
    <location>
        <position position="1"/>
    </location>
</feature>
<dbReference type="Proteomes" id="UP000800200">
    <property type="component" value="Unassembled WGS sequence"/>
</dbReference>
<dbReference type="AlphaFoldDB" id="A0A6A6D7Z4"/>